<feature type="transmembrane region" description="Helical" evidence="5">
    <location>
        <begin position="12"/>
        <end position="30"/>
    </location>
</feature>
<accession>K2JVY8</accession>
<keyword evidence="8" id="KW-1185">Reference proteome</keyword>
<keyword evidence="5" id="KW-0472">Membrane</keyword>
<dbReference type="Pfam" id="PF00015">
    <property type="entry name" value="MCPsignal"/>
    <property type="match status" value="1"/>
</dbReference>
<keyword evidence="5" id="KW-0812">Transmembrane</keyword>
<keyword evidence="2 4" id="KW-0807">Transducer</keyword>
<comment type="subcellular location">
    <subcellularLocation>
        <location evidence="1">Membrane</location>
    </subcellularLocation>
</comment>
<comment type="similarity">
    <text evidence="3">Belongs to the methyl-accepting chemotaxis (MCP) protein family.</text>
</comment>
<sequence length="523" mass="57504">MSNLSGANKALSWVNSSALLAALMVLLSSALLDNDWLRLTLNLIGLSLLLVLLWRRPATPASATNEQSAQQLAMQQVAANAGDNAIATAELSHRIQHLQQVLQDNVSVLNRNVAQVADIAERAQSISQYTANVADAGEQTRQISLQGQQQVQTLIGDIEQVVKQSRAVAQDVEGLRADAEKIRQVTAVIDAIAEQTNLLALNAAIESARAGEHGRGFAVVADEVRNLAKRTSSSTVEVSQLVEAIHQQTQHASHSMSALADEVEQQATTVNGVVQQLDEILQHASSVEEQLQQIATNVAQNHQQLTDSRLAFRQVEQELHEQQQYMSDVLGQASHLEAQSESLFALLVMHDAESPHRAIYDVAAQAAEQVSELLSAALDSGELTEAQLFSREYRPATDASYKLETAYSEYFQRHLAPIQEPALARHPQIVYAITTDPNGYVARHNDRFNQPLTGKAEQDKVGNRSRRLFNDATGKRCGAHTQQLLLQTYKRDTGEVMHDLSVPIWVNGKHWGGFRVGYWPLKD</sequence>
<dbReference type="InterPro" id="IPR004089">
    <property type="entry name" value="MCPsignal_dom"/>
</dbReference>
<dbReference type="EMBL" id="AMRG01000001">
    <property type="protein sequence ID" value="EKE87566.1"/>
    <property type="molecule type" value="Genomic_DNA"/>
</dbReference>
<dbReference type="PATRIC" id="fig|740709.3.peg.138"/>
<dbReference type="PANTHER" id="PTHR32089">
    <property type="entry name" value="METHYL-ACCEPTING CHEMOTAXIS PROTEIN MCPB"/>
    <property type="match status" value="1"/>
</dbReference>
<dbReference type="Gene3D" id="1.10.287.950">
    <property type="entry name" value="Methyl-accepting chemotaxis protein"/>
    <property type="match status" value="1"/>
</dbReference>
<reference evidence="7 8" key="1">
    <citation type="journal article" date="2012" name="J. Bacteriol.">
        <title>Genome Sequence of Idiomarina xiamenensis Type Strain 10-D-4.</title>
        <authorList>
            <person name="Lai Q."/>
            <person name="Wang L."/>
            <person name="Wang W."/>
            <person name="Shao Z."/>
        </authorList>
    </citation>
    <scope>NUCLEOTIDE SEQUENCE [LARGE SCALE GENOMIC DNA]</scope>
    <source>
        <strain evidence="7 8">10-D-4</strain>
    </source>
</reference>
<dbReference type="InterPro" id="IPR004090">
    <property type="entry name" value="Chemotax_Me-accpt_rcpt"/>
</dbReference>
<proteinExistence type="inferred from homology"/>
<feature type="domain" description="Methyl-accepting transducer" evidence="6">
    <location>
        <begin position="80"/>
        <end position="316"/>
    </location>
</feature>
<dbReference type="PANTHER" id="PTHR32089:SF120">
    <property type="entry name" value="METHYL-ACCEPTING CHEMOTAXIS PROTEIN TLPQ"/>
    <property type="match status" value="1"/>
</dbReference>
<dbReference type="RefSeq" id="WP_008487073.1">
    <property type="nucleotide sequence ID" value="NZ_AMRG01000001.1"/>
</dbReference>
<dbReference type="SMART" id="SM00283">
    <property type="entry name" value="MA"/>
    <property type="match status" value="1"/>
</dbReference>
<dbReference type="GO" id="GO:0006935">
    <property type="term" value="P:chemotaxis"/>
    <property type="evidence" value="ECO:0007669"/>
    <property type="project" value="InterPro"/>
</dbReference>
<dbReference type="eggNOG" id="COG0840">
    <property type="taxonomic scope" value="Bacteria"/>
</dbReference>
<dbReference type="PROSITE" id="PS50111">
    <property type="entry name" value="CHEMOTAXIS_TRANSDUC_2"/>
    <property type="match status" value="1"/>
</dbReference>
<evidence type="ECO:0000256" key="3">
    <source>
        <dbReference type="ARBA" id="ARBA00029447"/>
    </source>
</evidence>
<evidence type="ECO:0000259" key="6">
    <source>
        <dbReference type="PROSITE" id="PS50111"/>
    </source>
</evidence>
<organism evidence="7 8">
    <name type="scientific">Idiomarina xiamenensis 10-D-4</name>
    <dbReference type="NCBI Taxonomy" id="740709"/>
    <lineage>
        <taxon>Bacteria</taxon>
        <taxon>Pseudomonadati</taxon>
        <taxon>Pseudomonadota</taxon>
        <taxon>Gammaproteobacteria</taxon>
        <taxon>Alteromonadales</taxon>
        <taxon>Idiomarinaceae</taxon>
        <taxon>Idiomarina</taxon>
    </lineage>
</organism>
<dbReference type="GO" id="GO:0004888">
    <property type="term" value="F:transmembrane signaling receptor activity"/>
    <property type="evidence" value="ECO:0007669"/>
    <property type="project" value="InterPro"/>
</dbReference>
<evidence type="ECO:0000256" key="5">
    <source>
        <dbReference type="SAM" id="Phobius"/>
    </source>
</evidence>
<gene>
    <name evidence="7" type="ORF">A10D4_00690</name>
</gene>
<evidence type="ECO:0000313" key="8">
    <source>
        <dbReference type="Proteomes" id="UP000014115"/>
    </source>
</evidence>
<dbReference type="STRING" id="740709.A10D4_00690"/>
<dbReference type="Proteomes" id="UP000014115">
    <property type="component" value="Unassembled WGS sequence"/>
</dbReference>
<comment type="caution">
    <text evidence="7">The sequence shown here is derived from an EMBL/GenBank/DDBJ whole genome shotgun (WGS) entry which is preliminary data.</text>
</comment>
<protein>
    <submittedName>
        <fullName evidence="7">Methyl-accepting chemotaxis protein</fullName>
    </submittedName>
</protein>
<evidence type="ECO:0000313" key="7">
    <source>
        <dbReference type="EMBL" id="EKE87566.1"/>
    </source>
</evidence>
<dbReference type="AlphaFoldDB" id="K2JVY8"/>
<keyword evidence="5" id="KW-1133">Transmembrane helix</keyword>
<name>K2JVY8_9GAMM</name>
<evidence type="ECO:0000256" key="2">
    <source>
        <dbReference type="ARBA" id="ARBA00023224"/>
    </source>
</evidence>
<feature type="transmembrane region" description="Helical" evidence="5">
    <location>
        <begin position="36"/>
        <end position="54"/>
    </location>
</feature>
<evidence type="ECO:0000256" key="4">
    <source>
        <dbReference type="PROSITE-ProRule" id="PRU00284"/>
    </source>
</evidence>
<dbReference type="GO" id="GO:0016020">
    <property type="term" value="C:membrane"/>
    <property type="evidence" value="ECO:0007669"/>
    <property type="project" value="UniProtKB-SubCell"/>
</dbReference>
<evidence type="ECO:0000256" key="1">
    <source>
        <dbReference type="ARBA" id="ARBA00004370"/>
    </source>
</evidence>
<dbReference type="CDD" id="cd11386">
    <property type="entry name" value="MCP_signal"/>
    <property type="match status" value="1"/>
</dbReference>
<dbReference type="GO" id="GO:0007165">
    <property type="term" value="P:signal transduction"/>
    <property type="evidence" value="ECO:0007669"/>
    <property type="project" value="UniProtKB-KW"/>
</dbReference>
<dbReference type="PRINTS" id="PR00260">
    <property type="entry name" value="CHEMTRNSDUCR"/>
</dbReference>
<dbReference type="SUPFAM" id="SSF58104">
    <property type="entry name" value="Methyl-accepting chemotaxis protein (MCP) signaling domain"/>
    <property type="match status" value="1"/>
</dbReference>